<gene>
    <name evidence="3" type="ORF">SNE40_011926</name>
</gene>
<feature type="compositionally biased region" description="Basic and acidic residues" evidence="1">
    <location>
        <begin position="424"/>
        <end position="433"/>
    </location>
</feature>
<reference evidence="3 4" key="1">
    <citation type="submission" date="2024-01" db="EMBL/GenBank/DDBJ databases">
        <title>The genome of the rayed Mediterranean limpet Patella caerulea (Linnaeus, 1758).</title>
        <authorList>
            <person name="Anh-Thu Weber A."/>
            <person name="Halstead-Nussloch G."/>
        </authorList>
    </citation>
    <scope>NUCLEOTIDE SEQUENCE [LARGE SCALE GENOMIC DNA]</scope>
    <source>
        <strain evidence="3">AATW-2023a</strain>
        <tissue evidence="3">Whole specimen</tissue>
    </source>
</reference>
<evidence type="ECO:0000313" key="4">
    <source>
        <dbReference type="Proteomes" id="UP001347796"/>
    </source>
</evidence>
<dbReference type="InterPro" id="IPR013087">
    <property type="entry name" value="Znf_C2H2_type"/>
</dbReference>
<feature type="domain" description="C2H2-type" evidence="2">
    <location>
        <begin position="864"/>
        <end position="890"/>
    </location>
</feature>
<sequence length="1445" mass="163785">MPRKGKNISSNKKIKKINSSLTDISEKDITAGNQNNKPTDDNKVSNDQDLTQNIQQSGLKSVQQLTKKTVPILRIGNKSISNIQSIFKVKKVATTNPEILSENAEKDYPIASSQNTFGSIEKKACKDGPQPSKDGYEINSISKSKIEITTQHTEDVHAKDIQPTSTINQNLKPAKKSCKDGPELSNDGYEINNTCISEPTIKVTTEHTEDVHATDIHPTSTINPNLKLAIAPLEDPLNYENILTPDVLKTIMSLSDPSQKGLETHTLQMPDGTLLQVDLKGATQDLQKPISELSNSIQRDIQAEDDQNTNTYHPNYTYQQILMPDVLNTINSLANPGQAAMEQLTLKRQDGTLIEVDVRGTSECQTTEGETENRKCTAGQNTKSGDQKRQDKRKYSEDDHRTKQADEPGSEIGCVSNEGASDGNKQDVAKISKEGGSNQNKVSTIKHKPQSPVKDVTKYQKILTPDVLKTIMSLNKPVQTGTDAHMLQLPDGTLIKIDFQTVKKRKLKKGPKRKRKKQGYPDGFVCPFKPPIGERISMYQERSELDAFIVKCTNCTGYHCPLCPWTRYQAARSILKLNNHIDIVHWNKSVPVIIDDAEYRTLNCNLHHGAVKSKHLHCPCGAIFKTNNTRERFLRHRRFRCPLTEHIRKQRGTQVLRKEMKRFEACRKPTFPQEIHRSIFDSWEDFQKSVTHCESCQRYHCVVCPTTHFRQSSYGRLLVHLRMHFRSRIILSNGLDNGEGTFFLGCLIHHGEFQKRHFHCLCHRVFKSNKKLFKKHLQTCPCVVKGEYTKDDYTGLKLYNSAPTDNEAFLTVGQVKGMISRNSMPAYNRLGEKIPPPALLASIFRSVQELCSVIKRCYICCTRYHCPLCPVSNYKPSDRTQLAKHLLQYHHKYKLLLPSGLFSYPCNLPHNNSQVRHFHCVCSYSPMVRKRFLKHSRTCTQARQIITCPVIAEQYPYNIPDANLIDLERFHGSGSMRDIDCNQPLQEEIFQGSSSEDEIAFDEPLIQEKPVDANLKLDHAYGQTKKLFEESLQDHLKAKAAFEAQNSWTDEECHQFDVPVEIEDKNNLRVAINHEITNMALSDPMSGIFNPFDMLVAQVKKCDTCCIFYHCPYCPPMYFKPGARKLTIRHLRTHWSKRVIMIDGTFALPCFQNHGVQLTKHYHCMCGSIVEASATFFYNHVRSCVYMEGLVDECRKGRQEVNAPLKETYSSDPSPKGLDKVVTELTNHLQSPIKLDHVEEVVDTSPRKHRKRNVIHGRAARTEMFNPQQASQPKKQKLNEQELMEEAVNNIDSDFQILDSRDNKTNTSNVMNMEDYEANVRQWSLSSMFTSIANTVTCSTVVDTTVTEPTTIYDSGEQGKLSEFNGNDTNCNQDGDQNIQCSVVEEAISVCVNEQQNPSSRLAFEGCNYEIVLPSSGNIDIDQIQGLLSEGNYNYVVVSDTDLID</sequence>
<evidence type="ECO:0000313" key="3">
    <source>
        <dbReference type="EMBL" id="KAK6179607.1"/>
    </source>
</evidence>
<protein>
    <recommendedName>
        <fullName evidence="2">C2H2-type domain-containing protein</fullName>
    </recommendedName>
</protein>
<accession>A0AAN8PKB9</accession>
<feature type="region of interest" description="Disordered" evidence="1">
    <location>
        <begin position="1"/>
        <end position="47"/>
    </location>
</feature>
<dbReference type="Proteomes" id="UP001347796">
    <property type="component" value="Unassembled WGS sequence"/>
</dbReference>
<feature type="domain" description="C2H2-type" evidence="2">
    <location>
        <begin position="699"/>
        <end position="724"/>
    </location>
</feature>
<comment type="caution">
    <text evidence="3">The sequence shown here is derived from an EMBL/GenBank/DDBJ whole genome shotgun (WGS) entry which is preliminary data.</text>
</comment>
<feature type="compositionally biased region" description="Basic residues" evidence="1">
    <location>
        <begin position="1"/>
        <end position="16"/>
    </location>
</feature>
<proteinExistence type="predicted"/>
<organism evidence="3 4">
    <name type="scientific">Patella caerulea</name>
    <name type="common">Rayed Mediterranean limpet</name>
    <dbReference type="NCBI Taxonomy" id="87958"/>
    <lineage>
        <taxon>Eukaryota</taxon>
        <taxon>Metazoa</taxon>
        <taxon>Spiralia</taxon>
        <taxon>Lophotrochozoa</taxon>
        <taxon>Mollusca</taxon>
        <taxon>Gastropoda</taxon>
        <taxon>Patellogastropoda</taxon>
        <taxon>Patelloidea</taxon>
        <taxon>Patellidae</taxon>
        <taxon>Patella</taxon>
    </lineage>
</organism>
<dbReference type="EMBL" id="JAZGQO010000008">
    <property type="protein sequence ID" value="KAK6179607.1"/>
    <property type="molecule type" value="Genomic_DNA"/>
</dbReference>
<keyword evidence="4" id="KW-1185">Reference proteome</keyword>
<feature type="domain" description="C2H2-type" evidence="2">
    <location>
        <begin position="1109"/>
        <end position="1134"/>
    </location>
</feature>
<evidence type="ECO:0000259" key="2">
    <source>
        <dbReference type="SMART" id="SM00355"/>
    </source>
</evidence>
<feature type="compositionally biased region" description="Basic and acidic residues" evidence="1">
    <location>
        <begin position="385"/>
        <end position="406"/>
    </location>
</feature>
<evidence type="ECO:0000256" key="1">
    <source>
        <dbReference type="SAM" id="MobiDB-lite"/>
    </source>
</evidence>
<feature type="region of interest" description="Disordered" evidence="1">
    <location>
        <begin position="363"/>
        <end position="453"/>
    </location>
</feature>
<name>A0AAN8PKB9_PATCE</name>
<feature type="domain" description="C2H2-type" evidence="2">
    <location>
        <begin position="558"/>
        <end position="585"/>
    </location>
</feature>
<dbReference type="SMART" id="SM00355">
    <property type="entry name" value="ZnF_C2H2"/>
    <property type="match status" value="4"/>
</dbReference>